<evidence type="ECO:0000256" key="1">
    <source>
        <dbReference type="ARBA" id="ARBA00004651"/>
    </source>
</evidence>
<evidence type="ECO:0000313" key="8">
    <source>
        <dbReference type="EMBL" id="PCK32979.1"/>
    </source>
</evidence>
<feature type="transmembrane region" description="Helical" evidence="6">
    <location>
        <begin position="247"/>
        <end position="270"/>
    </location>
</feature>
<evidence type="ECO:0000256" key="5">
    <source>
        <dbReference type="ARBA" id="ARBA00023136"/>
    </source>
</evidence>
<comment type="subcellular location">
    <subcellularLocation>
        <location evidence="1">Cell membrane</location>
        <topology evidence="1">Multi-pass membrane protein</topology>
    </subcellularLocation>
</comment>
<keyword evidence="9" id="KW-1185">Reference proteome</keyword>
<organism evidence="8 9">
    <name type="scientific">Pseudoalteromonas piscicida</name>
    <dbReference type="NCBI Taxonomy" id="43662"/>
    <lineage>
        <taxon>Bacteria</taxon>
        <taxon>Pseudomonadati</taxon>
        <taxon>Pseudomonadota</taxon>
        <taxon>Gammaproteobacteria</taxon>
        <taxon>Alteromonadales</taxon>
        <taxon>Pseudoalteromonadaceae</taxon>
        <taxon>Pseudoalteromonas</taxon>
    </lineage>
</organism>
<feature type="transmembrane region" description="Helical" evidence="6">
    <location>
        <begin position="302"/>
        <end position="325"/>
    </location>
</feature>
<accession>A0A2A5JUH2</accession>
<dbReference type="OrthoDB" id="343744at2"/>
<proteinExistence type="predicted"/>
<feature type="transmembrane region" description="Helical" evidence="6">
    <location>
        <begin position="379"/>
        <end position="398"/>
    </location>
</feature>
<feature type="transmembrane region" description="Helical" evidence="6">
    <location>
        <begin position="345"/>
        <end position="367"/>
    </location>
</feature>
<dbReference type="Proteomes" id="UP000228621">
    <property type="component" value="Unassembled WGS sequence"/>
</dbReference>
<dbReference type="InterPro" id="IPR003838">
    <property type="entry name" value="ABC3_permease_C"/>
</dbReference>
<evidence type="ECO:0000256" key="6">
    <source>
        <dbReference type="SAM" id="Phobius"/>
    </source>
</evidence>
<dbReference type="Pfam" id="PF02687">
    <property type="entry name" value="FtsX"/>
    <property type="match status" value="1"/>
</dbReference>
<feature type="domain" description="ABC3 transporter permease C-terminal" evidence="7">
    <location>
        <begin position="696"/>
        <end position="811"/>
    </location>
</feature>
<reference evidence="9" key="1">
    <citation type="journal article" date="2019" name="Genome Announc.">
        <title>Draft Genome Sequence of Pseudoalteromonas piscicida Strain 36Y ROTHPW, an Hypersaline Seawater Isolate from the South Coast of Sonora, Mexico.</title>
        <authorList>
            <person name="Sanchez-Diaz R."/>
            <person name="Molina-Garza Z.J."/>
            <person name="Cruz-Suarez L.E."/>
            <person name="Selvin J."/>
            <person name="Kiran G.S."/>
            <person name="Ibarra-Gamez J.C."/>
            <person name="Gomez-Gil B."/>
            <person name="Galaviz-Silva L."/>
        </authorList>
    </citation>
    <scope>NUCLEOTIDE SEQUENCE [LARGE SCALE GENOMIC DNA]</scope>
    <source>
        <strain evidence="9">36Y_RITHPW</strain>
    </source>
</reference>
<evidence type="ECO:0000256" key="3">
    <source>
        <dbReference type="ARBA" id="ARBA00022692"/>
    </source>
</evidence>
<name>A0A2A5JUH2_PSEO7</name>
<dbReference type="RefSeq" id="WP_099640878.1">
    <property type="nucleotide sequence ID" value="NZ_NKHF01000022.1"/>
</dbReference>
<keyword evidence="4 6" id="KW-1133">Transmembrane helix</keyword>
<dbReference type="PANTHER" id="PTHR30287">
    <property type="entry name" value="MEMBRANE COMPONENT OF PREDICTED ABC SUPERFAMILY METABOLITE UPTAKE TRANSPORTER"/>
    <property type="match status" value="1"/>
</dbReference>
<evidence type="ECO:0000256" key="2">
    <source>
        <dbReference type="ARBA" id="ARBA00022475"/>
    </source>
</evidence>
<feature type="transmembrane region" description="Helical" evidence="6">
    <location>
        <begin position="693"/>
        <end position="715"/>
    </location>
</feature>
<keyword evidence="5 6" id="KW-0472">Membrane</keyword>
<sequence>MAECPKPSTSLSVNAEVKLILTVFIRFYRRHIWLFLLFVFGLSLGSALLGSIQGLNQEATQRYDQTSALVNNPISHFIRPNQGSETLSFDVWRQLRSAGFISAEPVVEGLLTLASGKRVWLKGVNTLQWITPRQEKASRSQSGSMQFGFNTIYISEKLANRLAVGEQQTLTINGTMFKLAVLPKLSGNTALTDIALADHLLNLSGQISYIEVSNAELNELKVKQLLGNKAQLQSAQAQSFDSLSQAFFFNLQALALLGYIVGAFLSFNAIKLSLHARHKLHQQLTLLGCIQANVITALIIEVLLLSLVAALVGAGIAYIGANLLVNEITVALQSLFELDRSLPVQFSWLVVLQAFTLNVLVLTGVACSQLKLFSMKVRLFHKLLLLIGLSYIAGYLYLTSDTPIHALGLCACLLLAFFIITPMILRAVFSVIPTQHPLLKWIKADSDEQIRVLAISVYAVLLAVGTSVGLQIMVSSFSTALQIHLNGRLSAELYVRPNDVTDAQYQWLAHHKNVKTLGVFWQAQANYQSGNLGDSNRSARVISFGNEPALHQNLTLLSGESPSISTLFFDETNNLSGCLANEPSKLLHNVELGQLVTLYQGERYIRCKITGFYYDYGEQRPVFVVVTQAIEQAMFQYQALGFSLGLKANVDEALFKQQLIQHFNLNDSHVVQNQVFKRYATRLFEHTFYATKALNLMIVAIALFGLWVSLLTLGVKQIQPLALLKSLGVTTVQAFTIKLVQSSIILLVTLLLAILLGGLLGWVLLKFVMPIGFGWTIPLLLPFQDILVFIVLIYVLALLVSVAPLLKLSRYAVADLLYEE</sequence>
<dbReference type="PANTHER" id="PTHR30287:SF2">
    <property type="entry name" value="BLL1001 PROTEIN"/>
    <property type="match status" value="1"/>
</dbReference>
<feature type="transmembrane region" description="Helical" evidence="6">
    <location>
        <begin position="404"/>
        <end position="429"/>
    </location>
</feature>
<gene>
    <name evidence="8" type="ORF">CEX98_04255</name>
</gene>
<keyword evidence="2" id="KW-1003">Cell membrane</keyword>
<dbReference type="AlphaFoldDB" id="A0A2A5JUH2"/>
<dbReference type="EMBL" id="NKHF01000022">
    <property type="protein sequence ID" value="PCK32979.1"/>
    <property type="molecule type" value="Genomic_DNA"/>
</dbReference>
<feature type="transmembrane region" description="Helical" evidence="6">
    <location>
        <begin position="32"/>
        <end position="52"/>
    </location>
</feature>
<keyword evidence="3 6" id="KW-0812">Transmembrane</keyword>
<dbReference type="InterPro" id="IPR038766">
    <property type="entry name" value="Membrane_comp_ABC_pdt"/>
</dbReference>
<feature type="transmembrane region" description="Helical" evidence="6">
    <location>
        <begin position="744"/>
        <end position="765"/>
    </location>
</feature>
<evidence type="ECO:0000259" key="7">
    <source>
        <dbReference type="Pfam" id="PF02687"/>
    </source>
</evidence>
<evidence type="ECO:0000313" key="9">
    <source>
        <dbReference type="Proteomes" id="UP000228621"/>
    </source>
</evidence>
<evidence type="ECO:0000256" key="4">
    <source>
        <dbReference type="ARBA" id="ARBA00022989"/>
    </source>
</evidence>
<protein>
    <submittedName>
        <fullName evidence="8">ABC transporter permease</fullName>
    </submittedName>
</protein>
<feature type="transmembrane region" description="Helical" evidence="6">
    <location>
        <begin position="450"/>
        <end position="474"/>
    </location>
</feature>
<comment type="caution">
    <text evidence="8">The sequence shown here is derived from an EMBL/GenBank/DDBJ whole genome shotgun (WGS) entry which is preliminary data.</text>
</comment>
<dbReference type="GO" id="GO:0005886">
    <property type="term" value="C:plasma membrane"/>
    <property type="evidence" value="ECO:0007669"/>
    <property type="project" value="UniProtKB-SubCell"/>
</dbReference>
<feature type="transmembrane region" description="Helical" evidence="6">
    <location>
        <begin position="785"/>
        <end position="806"/>
    </location>
</feature>